<name>A0A1B1YSC8_9GAMM</name>
<evidence type="ECO:0008006" key="4">
    <source>
        <dbReference type="Google" id="ProtNLM"/>
    </source>
</evidence>
<evidence type="ECO:0000313" key="3">
    <source>
        <dbReference type="Proteomes" id="UP000092952"/>
    </source>
</evidence>
<feature type="transmembrane region" description="Helical" evidence="1">
    <location>
        <begin position="7"/>
        <end position="34"/>
    </location>
</feature>
<dbReference type="Pfam" id="PF06139">
    <property type="entry name" value="BphX"/>
    <property type="match status" value="1"/>
</dbReference>
<reference evidence="3" key="1">
    <citation type="submission" date="2016-03" db="EMBL/GenBank/DDBJ databases">
        <title>Complete genome sequence of Solimmundus cernigliae, representing a novel lineage of polycyclic aromatic hydrocarbon degraders within the Gammaproteobacteria.</title>
        <authorList>
            <person name="Singleton D.R."/>
            <person name="Dickey A.N."/>
            <person name="Scholl E.H."/>
            <person name="Wright F.A."/>
            <person name="Aitken M.D."/>
        </authorList>
    </citation>
    <scope>NUCLEOTIDE SEQUENCE [LARGE SCALE GENOMIC DNA]</scope>
    <source>
        <strain evidence="3">TR3.2</strain>
    </source>
</reference>
<accession>A0A1B1YSC8</accession>
<keyword evidence="1" id="KW-0812">Transmembrane</keyword>
<dbReference type="RefSeq" id="WP_068803248.1">
    <property type="nucleotide sequence ID" value="NZ_CP014671.1"/>
</dbReference>
<dbReference type="InterPro" id="IPR009310">
    <property type="entry name" value="BphX"/>
</dbReference>
<keyword evidence="3" id="KW-1185">Reference proteome</keyword>
<keyword evidence="1" id="KW-0472">Membrane</keyword>
<feature type="transmembrane region" description="Helical" evidence="1">
    <location>
        <begin position="54"/>
        <end position="72"/>
    </location>
</feature>
<organism evidence="2 3">
    <name type="scientific">Immundisolibacter cernigliae</name>
    <dbReference type="NCBI Taxonomy" id="1810504"/>
    <lineage>
        <taxon>Bacteria</taxon>
        <taxon>Pseudomonadati</taxon>
        <taxon>Pseudomonadota</taxon>
        <taxon>Gammaproteobacteria</taxon>
        <taxon>Immundisolibacterales</taxon>
        <taxon>Immundisolibacteraceae</taxon>
        <taxon>Immundisolibacter</taxon>
    </lineage>
</organism>
<evidence type="ECO:0000313" key="2">
    <source>
        <dbReference type="EMBL" id="ANX03681.1"/>
    </source>
</evidence>
<dbReference type="InParanoid" id="A0A1B1YSC8"/>
<dbReference type="AlphaFoldDB" id="A0A1B1YSC8"/>
<feature type="transmembrane region" description="Helical" evidence="1">
    <location>
        <begin position="79"/>
        <end position="102"/>
    </location>
</feature>
<dbReference type="Proteomes" id="UP000092952">
    <property type="component" value="Chromosome"/>
</dbReference>
<sequence>MKTARAFLIGIGIFYAVFNFLGTLPFATAGYLGTMYPGIDLHAGEPIFRLLQDAWIIVGIQLGAIGLVALWGARDPLRYAAVIPVVIVTEIVDGAWDIYSIVWSHEVAWMGILTLVIHAVWIAWAIVAWRALFPAGGKTVSATG</sequence>
<dbReference type="EMBL" id="CP014671">
    <property type="protein sequence ID" value="ANX03681.1"/>
    <property type="molecule type" value="Genomic_DNA"/>
</dbReference>
<protein>
    <recommendedName>
        <fullName evidence="4">BphX family protein</fullName>
    </recommendedName>
</protein>
<dbReference type="OrthoDB" id="7005201at2"/>
<gene>
    <name evidence="2" type="ORF">PG2T_05380</name>
</gene>
<feature type="transmembrane region" description="Helical" evidence="1">
    <location>
        <begin position="108"/>
        <end position="129"/>
    </location>
</feature>
<evidence type="ECO:0000256" key="1">
    <source>
        <dbReference type="SAM" id="Phobius"/>
    </source>
</evidence>
<proteinExistence type="predicted"/>
<keyword evidence="1" id="KW-1133">Transmembrane helix</keyword>
<dbReference type="KEGG" id="gbi:PG2T_05380"/>